<dbReference type="AlphaFoldDB" id="A0A8S1QLJ2"/>
<keyword evidence="2" id="KW-1185">Reference proteome</keyword>
<evidence type="ECO:0000313" key="1">
    <source>
        <dbReference type="EMBL" id="CAD8115490.1"/>
    </source>
</evidence>
<evidence type="ECO:0000313" key="2">
    <source>
        <dbReference type="Proteomes" id="UP000692954"/>
    </source>
</evidence>
<proteinExistence type="predicted"/>
<accession>A0A8S1QLJ2</accession>
<dbReference type="Proteomes" id="UP000692954">
    <property type="component" value="Unassembled WGS sequence"/>
</dbReference>
<dbReference type="EMBL" id="CAJJDN010000108">
    <property type="protein sequence ID" value="CAD8115490.1"/>
    <property type="molecule type" value="Genomic_DNA"/>
</dbReference>
<organism evidence="1 2">
    <name type="scientific">Paramecium sonneborni</name>
    <dbReference type="NCBI Taxonomy" id="65129"/>
    <lineage>
        <taxon>Eukaryota</taxon>
        <taxon>Sar</taxon>
        <taxon>Alveolata</taxon>
        <taxon>Ciliophora</taxon>
        <taxon>Intramacronucleata</taxon>
        <taxon>Oligohymenophorea</taxon>
        <taxon>Peniculida</taxon>
        <taxon>Parameciidae</taxon>
        <taxon>Paramecium</taxon>
    </lineage>
</organism>
<reference evidence="1" key="1">
    <citation type="submission" date="2021-01" db="EMBL/GenBank/DDBJ databases">
        <authorList>
            <consortium name="Genoscope - CEA"/>
            <person name="William W."/>
        </authorList>
    </citation>
    <scope>NUCLEOTIDE SEQUENCE</scope>
</reference>
<sequence>MKKNQIIIKIQNKNQQKQKEAVTTKNMQFKNYKEESNLFKKRRLNNQNN</sequence>
<gene>
    <name evidence="1" type="ORF">PSON_ATCC_30995.1.T1080145</name>
</gene>
<protein>
    <submittedName>
        <fullName evidence="1">Uncharacterized protein</fullName>
    </submittedName>
</protein>
<name>A0A8S1QLJ2_9CILI</name>
<comment type="caution">
    <text evidence="1">The sequence shown here is derived from an EMBL/GenBank/DDBJ whole genome shotgun (WGS) entry which is preliminary data.</text>
</comment>